<reference evidence="4" key="1">
    <citation type="submission" date="2020-04" db="EMBL/GenBank/DDBJ databases">
        <authorList>
            <person name="Alioto T."/>
            <person name="Alioto T."/>
            <person name="Gomez Garrido J."/>
        </authorList>
    </citation>
    <scope>NUCLEOTIDE SEQUENCE</scope>
    <source>
        <strain evidence="4">A484AB</strain>
    </source>
</reference>
<dbReference type="AlphaFoldDB" id="A0A7D9JRF7"/>
<accession>A0A7D9JRF7</accession>
<evidence type="ECO:0000256" key="2">
    <source>
        <dbReference type="PROSITE-ProRule" id="PRU00104"/>
    </source>
</evidence>
<dbReference type="Gene3D" id="3.90.1750.10">
    <property type="entry name" value="Hect, E3 ligase catalytic domains"/>
    <property type="match status" value="1"/>
</dbReference>
<feature type="compositionally biased region" description="Polar residues" evidence="3">
    <location>
        <begin position="20"/>
        <end position="31"/>
    </location>
</feature>
<protein>
    <submittedName>
        <fullName evidence="4">G2 M phase-specific E3 ubiquitin- ligase-like</fullName>
    </submittedName>
</protein>
<dbReference type="InterPro" id="IPR000569">
    <property type="entry name" value="HECT_dom"/>
</dbReference>
<keyword evidence="5" id="KW-1185">Reference proteome</keyword>
<dbReference type="GO" id="GO:0016874">
    <property type="term" value="F:ligase activity"/>
    <property type="evidence" value="ECO:0007669"/>
    <property type="project" value="UniProtKB-KW"/>
</dbReference>
<keyword evidence="4" id="KW-0436">Ligase</keyword>
<evidence type="ECO:0000256" key="1">
    <source>
        <dbReference type="ARBA" id="ARBA00022786"/>
    </source>
</evidence>
<dbReference type="OrthoDB" id="5989371at2759"/>
<dbReference type="InterPro" id="IPR035983">
    <property type="entry name" value="Hect_E3_ubiquitin_ligase"/>
</dbReference>
<gene>
    <name evidence="4" type="ORF">PACLA_8A009758</name>
</gene>
<keyword evidence="1 2" id="KW-0833">Ubl conjugation pathway</keyword>
<dbReference type="EMBL" id="CACRXK020019563">
    <property type="protein sequence ID" value="CAB4033801.1"/>
    <property type="molecule type" value="Genomic_DNA"/>
</dbReference>
<dbReference type="Proteomes" id="UP001152795">
    <property type="component" value="Unassembled WGS sequence"/>
</dbReference>
<sequence length="282" mass="30879">MAIASSGETSSCVEKSFSCKTDNVSKHGNTNSSSNGMLASSSTTQPSDDLDSMYATLLFNEINVDVFENDLVVEATEVNVFEDIEEDTTLKEVLANLGEQISSENISIFNLSRNHAWEGTKRALNRKSFSPENRLSVKFTDDIGQSEGAVDMGGPAREFFTIITEWLLNSQLFFGEPTSKFLSLNATSLEEMEYFMAGQIYAMSLVHGGPGIHCLSSTCYDAVVNDSGTLSLTAKLEEIPDLELRSSFSKLLQAPSVTDAHQIIHAEKLDTIFEMAGMMKVM</sequence>
<comment type="caution">
    <text evidence="4">The sequence shown here is derived from an EMBL/GenBank/DDBJ whole genome shotgun (WGS) entry which is preliminary data.</text>
</comment>
<dbReference type="SUPFAM" id="SSF56204">
    <property type="entry name" value="Hect, E3 ligase catalytic domain"/>
    <property type="match status" value="1"/>
</dbReference>
<dbReference type="GO" id="GO:0004842">
    <property type="term" value="F:ubiquitin-protein transferase activity"/>
    <property type="evidence" value="ECO:0007669"/>
    <property type="project" value="InterPro"/>
</dbReference>
<feature type="region of interest" description="Disordered" evidence="3">
    <location>
        <begin position="20"/>
        <end position="45"/>
    </location>
</feature>
<proteinExistence type="predicted"/>
<name>A0A7D9JRF7_PARCT</name>
<dbReference type="PROSITE" id="PS50237">
    <property type="entry name" value="HECT"/>
    <property type="match status" value="1"/>
</dbReference>
<organism evidence="4 5">
    <name type="scientific">Paramuricea clavata</name>
    <name type="common">Red gorgonian</name>
    <name type="synonym">Violescent sea-whip</name>
    <dbReference type="NCBI Taxonomy" id="317549"/>
    <lineage>
        <taxon>Eukaryota</taxon>
        <taxon>Metazoa</taxon>
        <taxon>Cnidaria</taxon>
        <taxon>Anthozoa</taxon>
        <taxon>Octocorallia</taxon>
        <taxon>Malacalcyonacea</taxon>
        <taxon>Plexauridae</taxon>
        <taxon>Paramuricea</taxon>
    </lineage>
</organism>
<evidence type="ECO:0000313" key="4">
    <source>
        <dbReference type="EMBL" id="CAB4033801.1"/>
    </source>
</evidence>
<evidence type="ECO:0000313" key="5">
    <source>
        <dbReference type="Proteomes" id="UP001152795"/>
    </source>
</evidence>
<evidence type="ECO:0000256" key="3">
    <source>
        <dbReference type="SAM" id="MobiDB-lite"/>
    </source>
</evidence>
<feature type="compositionally biased region" description="Low complexity" evidence="3">
    <location>
        <begin position="32"/>
        <end position="42"/>
    </location>
</feature>
<comment type="caution">
    <text evidence="2">Lacks conserved residue(s) required for the propagation of feature annotation.</text>
</comment>